<evidence type="ECO:0000259" key="4">
    <source>
        <dbReference type="PROSITE" id="PS50002"/>
    </source>
</evidence>
<protein>
    <recommendedName>
        <fullName evidence="4">SH3 domain-containing protein</fullName>
    </recommendedName>
</protein>
<keyword evidence="6" id="KW-1185">Reference proteome</keyword>
<dbReference type="Pfam" id="PF00018">
    <property type="entry name" value="SH3_1"/>
    <property type="match status" value="1"/>
</dbReference>
<feature type="domain" description="SH3" evidence="4">
    <location>
        <begin position="151"/>
        <end position="230"/>
    </location>
</feature>
<accession>A0A0D7BA56</accession>
<gene>
    <name evidence="5" type="ORF">CYLTODRAFT_491529</name>
</gene>
<feature type="compositionally biased region" description="Low complexity" evidence="3">
    <location>
        <begin position="1"/>
        <end position="17"/>
    </location>
</feature>
<dbReference type="EMBL" id="KN880556">
    <property type="protein sequence ID" value="KIY66401.1"/>
    <property type="molecule type" value="Genomic_DNA"/>
</dbReference>
<dbReference type="SUPFAM" id="SSF50044">
    <property type="entry name" value="SH3-domain"/>
    <property type="match status" value="1"/>
</dbReference>
<name>A0A0D7BA56_9AGAR</name>
<dbReference type="InterPro" id="IPR036028">
    <property type="entry name" value="SH3-like_dom_sf"/>
</dbReference>
<evidence type="ECO:0000313" key="5">
    <source>
        <dbReference type="EMBL" id="KIY66401.1"/>
    </source>
</evidence>
<evidence type="ECO:0000313" key="6">
    <source>
        <dbReference type="Proteomes" id="UP000054007"/>
    </source>
</evidence>
<dbReference type="OrthoDB" id="19092at2759"/>
<dbReference type="AlphaFoldDB" id="A0A0D7BA56"/>
<feature type="compositionally biased region" description="Acidic residues" evidence="3">
    <location>
        <begin position="75"/>
        <end position="91"/>
    </location>
</feature>
<dbReference type="Gene3D" id="2.30.30.40">
    <property type="entry name" value="SH3 Domains"/>
    <property type="match status" value="1"/>
</dbReference>
<evidence type="ECO:0000256" key="2">
    <source>
        <dbReference type="PROSITE-ProRule" id="PRU00192"/>
    </source>
</evidence>
<feature type="region of interest" description="Disordered" evidence="3">
    <location>
        <begin position="60"/>
        <end position="101"/>
    </location>
</feature>
<proteinExistence type="predicted"/>
<sequence length="231" mass="24699">MATASSSSAQAESPGASTSADCAQDQPLPPSSRPVSLSSYTPVLIKDFAYPPESPLFAPEFDFNHNSDEWGGGVDGEDDETEGWHDEDEQENNGWGPSVSGGFTGWAGAAKLANRLSAVETSELERNFVYEDEEDDDVEDYESAQEEDQALAPGLYRATYPFNAEGDAEMSLAEGQVVRVIGRGGGVGWAVVQVENDKDPAERISDKAEGAPPPRAHALVPEAYLELVQAD</sequence>
<feature type="region of interest" description="Disordered" evidence="3">
    <location>
        <begin position="1"/>
        <end position="36"/>
    </location>
</feature>
<reference evidence="5 6" key="1">
    <citation type="journal article" date="2015" name="Fungal Genet. Biol.">
        <title>Evolution of novel wood decay mechanisms in Agaricales revealed by the genome sequences of Fistulina hepatica and Cylindrobasidium torrendii.</title>
        <authorList>
            <person name="Floudas D."/>
            <person name="Held B.W."/>
            <person name="Riley R."/>
            <person name="Nagy L.G."/>
            <person name="Koehler G."/>
            <person name="Ransdell A.S."/>
            <person name="Younus H."/>
            <person name="Chow J."/>
            <person name="Chiniquy J."/>
            <person name="Lipzen A."/>
            <person name="Tritt A."/>
            <person name="Sun H."/>
            <person name="Haridas S."/>
            <person name="LaButti K."/>
            <person name="Ohm R.A."/>
            <person name="Kues U."/>
            <person name="Blanchette R.A."/>
            <person name="Grigoriev I.V."/>
            <person name="Minto R.E."/>
            <person name="Hibbett D.S."/>
        </authorList>
    </citation>
    <scope>NUCLEOTIDE SEQUENCE [LARGE SCALE GENOMIC DNA]</scope>
    <source>
        <strain evidence="5 6">FP15055 ss-10</strain>
    </source>
</reference>
<organism evidence="5 6">
    <name type="scientific">Cylindrobasidium torrendii FP15055 ss-10</name>
    <dbReference type="NCBI Taxonomy" id="1314674"/>
    <lineage>
        <taxon>Eukaryota</taxon>
        <taxon>Fungi</taxon>
        <taxon>Dikarya</taxon>
        <taxon>Basidiomycota</taxon>
        <taxon>Agaricomycotina</taxon>
        <taxon>Agaricomycetes</taxon>
        <taxon>Agaricomycetidae</taxon>
        <taxon>Agaricales</taxon>
        <taxon>Marasmiineae</taxon>
        <taxon>Physalacriaceae</taxon>
        <taxon>Cylindrobasidium</taxon>
    </lineage>
</organism>
<dbReference type="PROSITE" id="PS50002">
    <property type="entry name" value="SH3"/>
    <property type="match status" value="1"/>
</dbReference>
<keyword evidence="1 2" id="KW-0728">SH3 domain</keyword>
<dbReference type="SMART" id="SM00326">
    <property type="entry name" value="SH3"/>
    <property type="match status" value="1"/>
</dbReference>
<evidence type="ECO:0000256" key="1">
    <source>
        <dbReference type="ARBA" id="ARBA00022443"/>
    </source>
</evidence>
<dbReference type="Proteomes" id="UP000054007">
    <property type="component" value="Unassembled WGS sequence"/>
</dbReference>
<evidence type="ECO:0000256" key="3">
    <source>
        <dbReference type="SAM" id="MobiDB-lite"/>
    </source>
</evidence>
<dbReference type="STRING" id="1314674.A0A0D7BA56"/>
<dbReference type="InterPro" id="IPR001452">
    <property type="entry name" value="SH3_domain"/>
</dbReference>